<accession>A0ABQ5YFR6</accession>
<comment type="caution">
    <text evidence="1">The sequence shown here is derived from an EMBL/GenBank/DDBJ whole genome shotgun (WGS) entry which is preliminary data.</text>
</comment>
<evidence type="ECO:0000313" key="1">
    <source>
        <dbReference type="EMBL" id="GLR12190.1"/>
    </source>
</evidence>
<organism evidence="1 2">
    <name type="scientific">Chitinimonas prasina</name>
    <dbReference type="NCBI Taxonomy" id="1434937"/>
    <lineage>
        <taxon>Bacteria</taxon>
        <taxon>Pseudomonadati</taxon>
        <taxon>Pseudomonadota</taxon>
        <taxon>Betaproteobacteria</taxon>
        <taxon>Neisseriales</taxon>
        <taxon>Chitinibacteraceae</taxon>
        <taxon>Chitinimonas</taxon>
    </lineage>
</organism>
<dbReference type="Proteomes" id="UP001156706">
    <property type="component" value="Unassembled WGS sequence"/>
</dbReference>
<dbReference type="Gene3D" id="3.20.20.140">
    <property type="entry name" value="Metal-dependent hydrolases"/>
    <property type="match status" value="1"/>
</dbReference>
<reference evidence="2" key="1">
    <citation type="journal article" date="2019" name="Int. J. Syst. Evol. Microbiol.">
        <title>The Global Catalogue of Microorganisms (GCM) 10K type strain sequencing project: providing services to taxonomists for standard genome sequencing and annotation.</title>
        <authorList>
            <consortium name="The Broad Institute Genomics Platform"/>
            <consortium name="The Broad Institute Genome Sequencing Center for Infectious Disease"/>
            <person name="Wu L."/>
            <person name="Ma J."/>
        </authorList>
    </citation>
    <scope>NUCLEOTIDE SEQUENCE [LARGE SCALE GENOMIC DNA]</scope>
    <source>
        <strain evidence="2">NBRC 110044</strain>
    </source>
</reference>
<sequence length="460" mass="49553">MMELATPDAGQTAGSIPADGRRSVRRVAIPCIDADTIFDVTVEEGLFASIQPAGERADSAGPGGLADVPTLWPAYTECHAHFALPPNFDDSLDDPAIMAMQYLYHGVAHVVDMFGFPLVKAAWERSAAQATLPYPEVVHCGYAVTAMCGYDGKIGHGSEFPAPVFMLGGKHDLDVILEGNRHLGATFLKVMFTNGVEQPGGSPRFSRISPEMLAALAQVASARGISCVLDCNTRDEVMLAHHFGFRYFAHAVRDEVLSDADWQQLSGSCFVSTLSGLRPMVLRREEFLDEYGRPGFSDTQDTRNLDFVAGIDEPFGIKRNCQESRTRAVETMRQNSLAALERGMLLTGTDAGNSGCFHGYSLLGELRLLSARPDAANLPLQTVATVAGRQFFDRMAGHASPAHPLRVGAAATFNLFSRHGHAAGGLPDATLIRGIPVDRQQVVKTIQALRASPTQGKITL</sequence>
<name>A0ABQ5YFR6_9NEIS</name>
<evidence type="ECO:0008006" key="3">
    <source>
        <dbReference type="Google" id="ProtNLM"/>
    </source>
</evidence>
<protein>
    <recommendedName>
        <fullName evidence="3">Amidohydrolase family protein</fullName>
    </recommendedName>
</protein>
<dbReference type="EMBL" id="BSOG01000001">
    <property type="protein sequence ID" value="GLR12190.1"/>
    <property type="molecule type" value="Genomic_DNA"/>
</dbReference>
<dbReference type="SUPFAM" id="SSF51556">
    <property type="entry name" value="Metallo-dependent hydrolases"/>
    <property type="match status" value="1"/>
</dbReference>
<evidence type="ECO:0000313" key="2">
    <source>
        <dbReference type="Proteomes" id="UP001156706"/>
    </source>
</evidence>
<dbReference type="RefSeq" id="WP_284195322.1">
    <property type="nucleotide sequence ID" value="NZ_BSOG01000001.1"/>
</dbReference>
<proteinExistence type="predicted"/>
<keyword evidence="2" id="KW-1185">Reference proteome</keyword>
<dbReference type="InterPro" id="IPR032466">
    <property type="entry name" value="Metal_Hydrolase"/>
</dbReference>
<gene>
    <name evidence="1" type="ORF">GCM10007907_09800</name>
</gene>